<organism evidence="2 3">
    <name type="scientific">Streptomyces echinoruber</name>
    <dbReference type="NCBI Taxonomy" id="68898"/>
    <lineage>
        <taxon>Bacteria</taxon>
        <taxon>Bacillati</taxon>
        <taxon>Actinomycetota</taxon>
        <taxon>Actinomycetes</taxon>
        <taxon>Kitasatosporales</taxon>
        <taxon>Streptomycetaceae</taxon>
        <taxon>Streptomyces</taxon>
    </lineage>
</organism>
<evidence type="ECO:0000256" key="1">
    <source>
        <dbReference type="SAM" id="MobiDB-lite"/>
    </source>
</evidence>
<dbReference type="EMBL" id="BMWH01000018">
    <property type="protein sequence ID" value="GGZ98583.1"/>
    <property type="molecule type" value="Genomic_DNA"/>
</dbReference>
<dbReference type="AlphaFoldDB" id="A0A918RJ50"/>
<evidence type="ECO:0000313" key="2">
    <source>
        <dbReference type="EMBL" id="GGZ98583.1"/>
    </source>
</evidence>
<reference evidence="2" key="1">
    <citation type="journal article" date="2014" name="Int. J. Syst. Evol. Microbiol.">
        <title>Complete genome sequence of Corynebacterium casei LMG S-19264T (=DSM 44701T), isolated from a smear-ripened cheese.</title>
        <authorList>
            <consortium name="US DOE Joint Genome Institute (JGI-PGF)"/>
            <person name="Walter F."/>
            <person name="Albersmeier A."/>
            <person name="Kalinowski J."/>
            <person name="Ruckert C."/>
        </authorList>
    </citation>
    <scope>NUCLEOTIDE SEQUENCE</scope>
    <source>
        <strain evidence="2">JCM 5016</strain>
    </source>
</reference>
<accession>A0A918RJ50</accession>
<name>A0A918RJ50_9ACTN</name>
<comment type="caution">
    <text evidence="2">The sequence shown here is derived from an EMBL/GenBank/DDBJ whole genome shotgun (WGS) entry which is preliminary data.</text>
</comment>
<sequence>MLIGINPDTQTRPGRESAPAQRLRRACTEEDAPDFDPVPTRRPKRTGSQSDHGIATTLAYPVEPPCVPVEARTNLSAGR</sequence>
<proteinExistence type="predicted"/>
<gene>
    <name evidence="2" type="ORF">GCM10010389_42160</name>
</gene>
<feature type="region of interest" description="Disordered" evidence="1">
    <location>
        <begin position="1"/>
        <end position="52"/>
    </location>
</feature>
<keyword evidence="3" id="KW-1185">Reference proteome</keyword>
<reference evidence="2" key="2">
    <citation type="submission" date="2020-09" db="EMBL/GenBank/DDBJ databases">
        <authorList>
            <person name="Sun Q."/>
            <person name="Ohkuma M."/>
        </authorList>
    </citation>
    <scope>NUCLEOTIDE SEQUENCE</scope>
    <source>
        <strain evidence="2">JCM 5016</strain>
    </source>
</reference>
<dbReference type="Proteomes" id="UP000623010">
    <property type="component" value="Unassembled WGS sequence"/>
</dbReference>
<evidence type="ECO:0000313" key="3">
    <source>
        <dbReference type="Proteomes" id="UP000623010"/>
    </source>
</evidence>
<protein>
    <submittedName>
        <fullName evidence="2">Uncharacterized protein</fullName>
    </submittedName>
</protein>